<organism evidence="1 2">
    <name type="scientific">Richelia sinica FACHB-800</name>
    <dbReference type="NCBI Taxonomy" id="1357546"/>
    <lineage>
        <taxon>Bacteria</taxon>
        <taxon>Bacillati</taxon>
        <taxon>Cyanobacteriota</taxon>
        <taxon>Cyanophyceae</taxon>
        <taxon>Nostocales</taxon>
        <taxon>Nostocaceae</taxon>
        <taxon>Richelia</taxon>
    </lineage>
</organism>
<protein>
    <submittedName>
        <fullName evidence="1">Uncharacterized protein</fullName>
    </submittedName>
</protein>
<gene>
    <name evidence="1" type="ORF">B6N60_03713</name>
</gene>
<dbReference type="AlphaFoldDB" id="A0A975Y684"/>
<sequence length="126" mass="13481">MKSHSPFIATVIVAGMLAVVNAPFPAIHPVSAQGMKQEMKDATGLSSKQKIDMLNKSKGQFGSGDQLRRYFFGDLEPISVQPGGAGMVVNLYNKANNITISYCATYDVVVALKSGKITAFAPEEVK</sequence>
<accession>A0A975Y684</accession>
<dbReference type="Proteomes" id="UP000683511">
    <property type="component" value="Chromosome"/>
</dbReference>
<dbReference type="RefSeq" id="WP_190602397.1">
    <property type="nucleotide sequence ID" value="NZ_CP021056.1"/>
</dbReference>
<evidence type="ECO:0000313" key="2">
    <source>
        <dbReference type="Proteomes" id="UP000683511"/>
    </source>
</evidence>
<dbReference type="KEGG" id="rsin:B6N60_03713"/>
<proteinExistence type="predicted"/>
<keyword evidence="2" id="KW-1185">Reference proteome</keyword>
<name>A0A975Y684_9NOST</name>
<reference evidence="1" key="1">
    <citation type="submission" date="2017-04" db="EMBL/GenBank/DDBJ databases">
        <title>Genome deletions in a multicellular cyanobacterial endosymbiont for morphological adaptation in marine diatoms.</title>
        <authorList>
            <person name="Wang Y."/>
            <person name="Gao H."/>
            <person name="Li R."/>
            <person name="Xu X."/>
        </authorList>
    </citation>
    <scope>NUCLEOTIDE SEQUENCE</scope>
    <source>
        <strain evidence="1">FACHB 800</strain>
    </source>
</reference>
<dbReference type="EMBL" id="CP021056">
    <property type="protein sequence ID" value="QXE25003.1"/>
    <property type="molecule type" value="Genomic_DNA"/>
</dbReference>
<evidence type="ECO:0000313" key="1">
    <source>
        <dbReference type="EMBL" id="QXE25003.1"/>
    </source>
</evidence>